<reference evidence="2 3" key="1">
    <citation type="submission" date="2017-06" db="EMBL/GenBank/DDBJ databases">
        <title>Draft genome sequence of a variant of Elsinoe murrayae.</title>
        <authorList>
            <person name="Cheng Q."/>
        </authorList>
    </citation>
    <scope>NUCLEOTIDE SEQUENCE [LARGE SCALE GENOMIC DNA]</scope>
    <source>
        <strain evidence="2 3">CQ-2017a</strain>
    </source>
</reference>
<feature type="region of interest" description="Disordered" evidence="1">
    <location>
        <begin position="541"/>
        <end position="663"/>
    </location>
</feature>
<dbReference type="PANTHER" id="PTHR42111:SF1">
    <property type="entry name" value="YALI0D23727P"/>
    <property type="match status" value="1"/>
</dbReference>
<gene>
    <name evidence="2" type="ORF">CAC42_4068</name>
</gene>
<dbReference type="AlphaFoldDB" id="A0A2K1QSZ5"/>
<keyword evidence="3" id="KW-1185">Reference proteome</keyword>
<evidence type="ECO:0000313" key="2">
    <source>
        <dbReference type="EMBL" id="PNS18109.1"/>
    </source>
</evidence>
<feature type="compositionally biased region" description="Basic and acidic residues" evidence="1">
    <location>
        <begin position="357"/>
        <end position="368"/>
    </location>
</feature>
<sequence>MVKLLNLDDDGDPASFAPPYAAFGDLKIRNRSSGEVPQDTRGIFRATTYYPVVSEIATQLDLTSLDQLSQTCRQIRSNLLQHRTSLISRTLRCQNDGRARIPCARDLNCIQKPMSNALAGRHRRLCKTCLKAPLERHMISIENSGDGERTPDGERSQTTFYHGPCTCVNQMWFCEDCARHQRSEDTKYLRGWNWRRRYSHTGVGIGEGEQGVACGRESRCLAVREVEVEIDADQFQMPFEVLGTDNLRWGTTSYQTQEVEGIGGVVKKKVKKRVNIGHVVKEYEDEREGGEYLHRERINQIRSCLLSSKLHTGQGSGDTTPTGVEKTQAIEGKPSIKKKLLDLVKKDSNKSPPESVGGEKETSEDHAASNRSNMAETKHLPGLMGKAGGASDVPRPRSASPNHASAASSLIFERNVQESTMPSNVPSAIPAHMKTEDQIPPALEASSLAITDDHLGPEEVEVVTHTAHQPAAAIIAESIPSAHQSEVNVALSPQESQQESVMHSPRYDADDNMSTYGSLDPNDVRRLSFISFADVVHGEHAETGSQHSLHHVPLSATTDPGVSQSPNANRPISPTRSPLSTFSHPFSQEVTTPPTTASGPGSAKGVELSPPRSLNASPTISSPPPQQQQHHGELSIETLGQALRKTASRDLSGFNRSPPTSAI</sequence>
<comment type="caution">
    <text evidence="2">The sequence shown here is derived from an EMBL/GenBank/DDBJ whole genome shotgun (WGS) entry which is preliminary data.</text>
</comment>
<feature type="compositionally biased region" description="Polar residues" evidence="1">
    <location>
        <begin position="555"/>
        <end position="590"/>
    </location>
</feature>
<feature type="compositionally biased region" description="Basic and acidic residues" evidence="1">
    <location>
        <begin position="339"/>
        <end position="349"/>
    </location>
</feature>
<feature type="region of interest" description="Disordered" evidence="1">
    <location>
        <begin position="309"/>
        <end position="406"/>
    </location>
</feature>
<proteinExistence type="predicted"/>
<dbReference type="InParanoid" id="A0A2K1QSZ5"/>
<organism evidence="2 3">
    <name type="scientific">Sphaceloma murrayae</name>
    <dbReference type="NCBI Taxonomy" id="2082308"/>
    <lineage>
        <taxon>Eukaryota</taxon>
        <taxon>Fungi</taxon>
        <taxon>Dikarya</taxon>
        <taxon>Ascomycota</taxon>
        <taxon>Pezizomycotina</taxon>
        <taxon>Dothideomycetes</taxon>
        <taxon>Dothideomycetidae</taxon>
        <taxon>Myriangiales</taxon>
        <taxon>Elsinoaceae</taxon>
        <taxon>Sphaceloma</taxon>
    </lineage>
</organism>
<evidence type="ECO:0000256" key="1">
    <source>
        <dbReference type="SAM" id="MobiDB-lite"/>
    </source>
</evidence>
<feature type="compositionally biased region" description="Polar residues" evidence="1">
    <location>
        <begin position="309"/>
        <end position="322"/>
    </location>
</feature>
<name>A0A2K1QSZ5_9PEZI</name>
<dbReference type="OrthoDB" id="5288318at2759"/>
<accession>A0A2K1QSZ5</accession>
<dbReference type="Proteomes" id="UP000243797">
    <property type="component" value="Unassembled WGS sequence"/>
</dbReference>
<dbReference type="PANTHER" id="PTHR42111">
    <property type="entry name" value="YALI0D23727P"/>
    <property type="match status" value="1"/>
</dbReference>
<dbReference type="EMBL" id="NKHZ01000047">
    <property type="protein sequence ID" value="PNS18109.1"/>
    <property type="molecule type" value="Genomic_DNA"/>
</dbReference>
<feature type="compositionally biased region" description="Low complexity" evidence="1">
    <location>
        <begin position="591"/>
        <end position="603"/>
    </location>
</feature>
<evidence type="ECO:0000313" key="3">
    <source>
        <dbReference type="Proteomes" id="UP000243797"/>
    </source>
</evidence>
<feature type="compositionally biased region" description="Polar residues" evidence="1">
    <location>
        <begin position="654"/>
        <end position="663"/>
    </location>
</feature>
<protein>
    <submittedName>
        <fullName evidence="2">Uncharacterized protein</fullName>
    </submittedName>
</protein>